<dbReference type="InterPro" id="IPR020845">
    <property type="entry name" value="AMP-binding_CS"/>
</dbReference>
<name>A0A0N0RTZ4_ESCWE</name>
<accession>A0A0N0RTZ4</accession>
<dbReference type="OrthoDB" id="416786at2759"/>
<dbReference type="STRING" id="150374.A0A0N0RTZ4"/>
<dbReference type="PANTHER" id="PTHR45527">
    <property type="entry name" value="NONRIBOSOMAL PEPTIDE SYNTHETASE"/>
    <property type="match status" value="1"/>
</dbReference>
<dbReference type="InterPro" id="IPR000873">
    <property type="entry name" value="AMP-dep_synth/lig_dom"/>
</dbReference>
<keyword evidence="3" id="KW-1185">Reference proteome</keyword>
<evidence type="ECO:0000313" key="2">
    <source>
        <dbReference type="EMBL" id="KOS21753.1"/>
    </source>
</evidence>
<dbReference type="EMBL" id="LGSR01000006">
    <property type="protein sequence ID" value="KOS21753.1"/>
    <property type="molecule type" value="Genomic_DNA"/>
</dbReference>
<dbReference type="SUPFAM" id="SSF56801">
    <property type="entry name" value="Acetyl-CoA synthetase-like"/>
    <property type="match status" value="1"/>
</dbReference>
<evidence type="ECO:0000259" key="1">
    <source>
        <dbReference type="Pfam" id="PF00501"/>
    </source>
</evidence>
<dbReference type="Gene3D" id="3.40.50.980">
    <property type="match status" value="2"/>
</dbReference>
<evidence type="ECO:0000313" key="3">
    <source>
        <dbReference type="Proteomes" id="UP000053831"/>
    </source>
</evidence>
<reference evidence="2 3" key="1">
    <citation type="submission" date="2015-07" db="EMBL/GenBank/DDBJ databases">
        <title>The genome of the fungus Escovopsis weberi, a specialized disease agent of ant agriculture.</title>
        <authorList>
            <person name="de Man T.J."/>
            <person name="Stajich J.E."/>
            <person name="Kubicek C.P."/>
            <person name="Chenthamara K."/>
            <person name="Atanasova L."/>
            <person name="Druzhinina I.S."/>
            <person name="Birnbaum S."/>
            <person name="Barribeau S.M."/>
            <person name="Teiling C."/>
            <person name="Suen G."/>
            <person name="Currie C."/>
            <person name="Gerardo N.M."/>
        </authorList>
    </citation>
    <scope>NUCLEOTIDE SEQUENCE [LARGE SCALE GENOMIC DNA]</scope>
</reference>
<feature type="domain" description="AMP-dependent synthetase/ligase" evidence="1">
    <location>
        <begin position="33"/>
        <end position="320"/>
    </location>
</feature>
<dbReference type="Pfam" id="PF00501">
    <property type="entry name" value="AMP-binding"/>
    <property type="match status" value="1"/>
</dbReference>
<comment type="caution">
    <text evidence="2">The sequence shown here is derived from an EMBL/GenBank/DDBJ whole genome shotgun (WGS) entry which is preliminary data.</text>
</comment>
<dbReference type="GO" id="GO:0044550">
    <property type="term" value="P:secondary metabolite biosynthetic process"/>
    <property type="evidence" value="ECO:0007669"/>
    <property type="project" value="TreeGrafter"/>
</dbReference>
<protein>
    <submittedName>
        <fullName evidence="2">Hydroxamate-type ferrichrome siderophore peptide synthetase</fullName>
    </submittedName>
</protein>
<dbReference type="GO" id="GO:0031177">
    <property type="term" value="F:phosphopantetheine binding"/>
    <property type="evidence" value="ECO:0007669"/>
    <property type="project" value="TreeGrafter"/>
</dbReference>
<sequence length="321" mass="35120">MDLEQLSILNPRPERLPGPDLLHHLVAPASDLVALQHLHKRHVTSFSYREIHNLSDVLAGRLLLARGDVAGRFVVPVLVRQSPELYIALLAVLKAGGAFCPLNPDDPPDRIGFIVKDVAASVVVATEELAHRVPHHARVQVVRATAGDAAAAGSIEPPCHRRLPMPEPRGLAYVMYTSGSTGVPKGVGISHLAASQALLAHDARLPSFSRFLQFAAPTFDISVFEIFFTWHRGCTLVSADRDELLDDLPSVLRFMRVDACELTPTVAASLLRARDRAPDLKLLLTIGEMLNESVVREFGGDDIKESLLWAMYGPTEATIHW</sequence>
<dbReference type="GO" id="GO:0043041">
    <property type="term" value="P:amino acid activation for nonribosomal peptide biosynthetic process"/>
    <property type="evidence" value="ECO:0007669"/>
    <property type="project" value="TreeGrafter"/>
</dbReference>
<gene>
    <name evidence="2" type="ORF">ESCO_001527</name>
</gene>
<proteinExistence type="predicted"/>
<dbReference type="Proteomes" id="UP000053831">
    <property type="component" value="Unassembled WGS sequence"/>
</dbReference>
<dbReference type="GO" id="GO:0005737">
    <property type="term" value="C:cytoplasm"/>
    <property type="evidence" value="ECO:0007669"/>
    <property type="project" value="TreeGrafter"/>
</dbReference>
<dbReference type="PROSITE" id="PS00455">
    <property type="entry name" value="AMP_BINDING"/>
    <property type="match status" value="1"/>
</dbReference>
<dbReference type="PANTHER" id="PTHR45527:SF1">
    <property type="entry name" value="FATTY ACID SYNTHASE"/>
    <property type="match status" value="1"/>
</dbReference>
<organism evidence="2 3">
    <name type="scientific">Escovopsis weberi</name>
    <dbReference type="NCBI Taxonomy" id="150374"/>
    <lineage>
        <taxon>Eukaryota</taxon>
        <taxon>Fungi</taxon>
        <taxon>Dikarya</taxon>
        <taxon>Ascomycota</taxon>
        <taxon>Pezizomycotina</taxon>
        <taxon>Sordariomycetes</taxon>
        <taxon>Hypocreomycetidae</taxon>
        <taxon>Hypocreales</taxon>
        <taxon>Hypocreaceae</taxon>
        <taxon>Escovopsis</taxon>
    </lineage>
</organism>
<dbReference type="AlphaFoldDB" id="A0A0N0RTZ4"/>